<dbReference type="Pfam" id="PF12796">
    <property type="entry name" value="Ank_2"/>
    <property type="match status" value="1"/>
</dbReference>
<dbReference type="Gene3D" id="1.25.40.20">
    <property type="entry name" value="Ankyrin repeat-containing domain"/>
    <property type="match status" value="1"/>
</dbReference>
<protein>
    <recommendedName>
        <fullName evidence="6">Ankyrin repeat protein</fullName>
    </recommendedName>
</protein>
<dbReference type="RefSeq" id="XP_044545157.1">
    <property type="nucleotide sequence ID" value="XM_044699116.1"/>
</dbReference>
<feature type="repeat" description="ANK" evidence="3">
    <location>
        <begin position="382"/>
        <end position="414"/>
    </location>
</feature>
<evidence type="ECO:0000256" key="3">
    <source>
        <dbReference type="PROSITE-ProRule" id="PRU00023"/>
    </source>
</evidence>
<keyword evidence="5" id="KW-1185">Reference proteome</keyword>
<dbReference type="PROSITE" id="PS50297">
    <property type="entry name" value="ANK_REP_REGION"/>
    <property type="match status" value="1"/>
</dbReference>
<dbReference type="EMBL" id="PYSW02000036">
    <property type="protein sequence ID" value="KAG2377895.1"/>
    <property type="molecule type" value="Genomic_DNA"/>
</dbReference>
<accession>A0AA88GIV5</accession>
<evidence type="ECO:0000313" key="5">
    <source>
        <dbReference type="Proteomes" id="UP000816034"/>
    </source>
</evidence>
<keyword evidence="2 3" id="KW-0040">ANK repeat</keyword>
<dbReference type="InterPro" id="IPR002110">
    <property type="entry name" value="Ankyrin_rpt"/>
</dbReference>
<evidence type="ECO:0008006" key="6">
    <source>
        <dbReference type="Google" id="ProtNLM"/>
    </source>
</evidence>
<reference evidence="4 5" key="1">
    <citation type="journal article" date="2018" name="BMC Genomics">
        <title>The genome of Naegleria lovaniensis, the basis for a comparative approach to unravel pathogenicity factors of the human pathogenic amoeba N. fowleri.</title>
        <authorList>
            <person name="Liechti N."/>
            <person name="Schurch N."/>
            <person name="Bruggmann R."/>
            <person name="Wittwer M."/>
        </authorList>
    </citation>
    <scope>NUCLEOTIDE SEQUENCE [LARGE SCALE GENOMIC DNA]</scope>
    <source>
        <strain evidence="4 5">ATCC 30569</strain>
    </source>
</reference>
<keyword evidence="1" id="KW-0677">Repeat</keyword>
<evidence type="ECO:0000256" key="2">
    <source>
        <dbReference type="ARBA" id="ARBA00023043"/>
    </source>
</evidence>
<dbReference type="AlphaFoldDB" id="A0AA88GIV5"/>
<dbReference type="SUPFAM" id="SSF48403">
    <property type="entry name" value="Ankyrin repeat"/>
    <property type="match status" value="1"/>
</dbReference>
<dbReference type="PANTHER" id="PTHR24126:SF14">
    <property type="entry name" value="ANK_REP_REGION DOMAIN-CONTAINING PROTEIN"/>
    <property type="match status" value="1"/>
</dbReference>
<organism evidence="4 5">
    <name type="scientific">Naegleria lovaniensis</name>
    <name type="common">Amoeba</name>
    <dbReference type="NCBI Taxonomy" id="51637"/>
    <lineage>
        <taxon>Eukaryota</taxon>
        <taxon>Discoba</taxon>
        <taxon>Heterolobosea</taxon>
        <taxon>Tetramitia</taxon>
        <taxon>Eutetramitia</taxon>
        <taxon>Vahlkampfiidae</taxon>
        <taxon>Naegleria</taxon>
    </lineage>
</organism>
<comment type="caution">
    <text evidence="4">The sequence shown here is derived from an EMBL/GenBank/DDBJ whole genome shotgun (WGS) entry which is preliminary data.</text>
</comment>
<dbReference type="InterPro" id="IPR036770">
    <property type="entry name" value="Ankyrin_rpt-contain_sf"/>
</dbReference>
<evidence type="ECO:0000313" key="4">
    <source>
        <dbReference type="EMBL" id="KAG2377895.1"/>
    </source>
</evidence>
<evidence type="ECO:0000256" key="1">
    <source>
        <dbReference type="ARBA" id="ARBA00022737"/>
    </source>
</evidence>
<dbReference type="PANTHER" id="PTHR24126">
    <property type="entry name" value="ANKYRIN REPEAT, PH AND SEC7 DOMAIN CONTAINING PROTEIN SECG-RELATED"/>
    <property type="match status" value="1"/>
</dbReference>
<sequence length="450" mass="51622">MSKPPVSREEHQIFLQLQQRNASVNEYRAELASYYSHPQWQRCTVPPLFVPWHDLKLYHQFIMNLKDANMNSEEQPSSSGLSKRFELISQNFEERLKYYSDQGHLKSCVDFLQDLHDGGHTVYLIMDQEEVNTQRAYTIGVHYWYPECTEFLLSMDVGNELSQQVIFSLTGKILNYLAEVVKSAPNSIQAGTKVKHVLPFISNDAVVFDEITPEERQLHLGTAKWFYINFADSFDFPCLKLHLGQEEVSEFLTSLSEIEQERGSLMNQIYEHDSNVVYLKHGPVSTIPDIELASNSAMLDFIELAMKVSEKEFENKTSVSSLDELNRAAGGCSLEKLKTLIKNHPSFNIVNKDSFEYAMWNDKIDTMHYLIQKGLNLKGDGNDRTLLMNAVQYGHEEAVKILLKANAPLNDRDCENWTCLSIASRAVLHTDMALAKRIMNMLWESGAREM</sequence>
<dbReference type="Proteomes" id="UP000816034">
    <property type="component" value="Unassembled WGS sequence"/>
</dbReference>
<proteinExistence type="predicted"/>
<dbReference type="SMART" id="SM00248">
    <property type="entry name" value="ANK"/>
    <property type="match status" value="2"/>
</dbReference>
<name>A0AA88GIV5_NAELO</name>
<dbReference type="GeneID" id="68101434"/>
<dbReference type="PROSITE" id="PS50088">
    <property type="entry name" value="ANK_REPEAT"/>
    <property type="match status" value="1"/>
</dbReference>
<gene>
    <name evidence="4" type="ORF">C9374_008980</name>
</gene>